<proteinExistence type="predicted"/>
<feature type="compositionally biased region" description="Polar residues" evidence="1">
    <location>
        <begin position="100"/>
        <end position="110"/>
    </location>
</feature>
<feature type="region of interest" description="Disordered" evidence="1">
    <location>
        <begin position="1"/>
        <end position="22"/>
    </location>
</feature>
<dbReference type="EMBL" id="MPIN01000004">
    <property type="protein sequence ID" value="OJH39236.1"/>
    <property type="molecule type" value="Genomic_DNA"/>
</dbReference>
<reference evidence="3 4" key="2">
    <citation type="submission" date="2016-12" db="EMBL/GenBank/DDBJ databases">
        <title>Draft Genome Sequence of Cystobacter ferrugineus Strain Cbfe23.</title>
        <authorList>
            <person name="Akbar S."/>
            <person name="Dowd S.E."/>
            <person name="Stevens D.C."/>
        </authorList>
    </citation>
    <scope>NUCLEOTIDE SEQUENCE [LARGE SCALE GENOMIC DNA]</scope>
    <source>
        <strain evidence="3 4">Cbfe23</strain>
    </source>
</reference>
<dbReference type="AlphaFoldDB" id="A0A1L9BAD8"/>
<evidence type="ECO:0000259" key="2">
    <source>
        <dbReference type="Pfam" id="PF20093"/>
    </source>
</evidence>
<evidence type="ECO:0000313" key="4">
    <source>
        <dbReference type="Proteomes" id="UP000182229"/>
    </source>
</evidence>
<dbReference type="Pfam" id="PF20093">
    <property type="entry name" value="DUF6484"/>
    <property type="match status" value="1"/>
</dbReference>
<sequence length="172" mass="18738">MSSPRALSYMPSPPCSEPKRISGPRTGWVAALDADGMPLVDFEDNPAGRPLPAQCGALVEDTALVDAARNRQGALLLFEEEDATRPVLVTLLRSRPRQPGVQSPQGTASTHPREVRVDGQRVVLEARDELELRCGDASIILRRNGRIVLEGLQVDSRSRGLQRIRGGKVEIN</sequence>
<gene>
    <name evidence="3" type="ORF">BON30_17050</name>
</gene>
<feature type="domain" description="DUF6484" evidence="2">
    <location>
        <begin position="26"/>
        <end position="92"/>
    </location>
</feature>
<dbReference type="RefSeq" id="WP_071899407.1">
    <property type="nucleotide sequence ID" value="NZ_MPIN01000004.1"/>
</dbReference>
<organism evidence="3 4">
    <name type="scientific">Cystobacter ferrugineus</name>
    <dbReference type="NCBI Taxonomy" id="83449"/>
    <lineage>
        <taxon>Bacteria</taxon>
        <taxon>Pseudomonadati</taxon>
        <taxon>Myxococcota</taxon>
        <taxon>Myxococcia</taxon>
        <taxon>Myxococcales</taxon>
        <taxon>Cystobacterineae</taxon>
        <taxon>Archangiaceae</taxon>
        <taxon>Cystobacter</taxon>
    </lineage>
</organism>
<name>A0A1L9BAD8_9BACT</name>
<evidence type="ECO:0000313" key="3">
    <source>
        <dbReference type="EMBL" id="OJH39236.1"/>
    </source>
</evidence>
<keyword evidence="4" id="KW-1185">Reference proteome</keyword>
<dbReference type="OrthoDB" id="3078443at2"/>
<dbReference type="STRING" id="83449.BON30_17050"/>
<comment type="caution">
    <text evidence="3">The sequence shown here is derived from an EMBL/GenBank/DDBJ whole genome shotgun (WGS) entry which is preliminary data.</text>
</comment>
<feature type="region of interest" description="Disordered" evidence="1">
    <location>
        <begin position="95"/>
        <end position="114"/>
    </location>
</feature>
<protein>
    <recommendedName>
        <fullName evidence="2">DUF6484 domain-containing protein</fullName>
    </recommendedName>
</protein>
<dbReference type="Proteomes" id="UP000182229">
    <property type="component" value="Unassembled WGS sequence"/>
</dbReference>
<reference evidence="4" key="1">
    <citation type="submission" date="2016-11" db="EMBL/GenBank/DDBJ databases">
        <authorList>
            <person name="Shukria A."/>
            <person name="Stevens D.C."/>
        </authorList>
    </citation>
    <scope>NUCLEOTIDE SEQUENCE [LARGE SCALE GENOMIC DNA]</scope>
    <source>
        <strain evidence="4">Cbfe23</strain>
    </source>
</reference>
<dbReference type="InterPro" id="IPR045506">
    <property type="entry name" value="DUF6484"/>
</dbReference>
<accession>A0A1L9BAD8</accession>
<evidence type="ECO:0000256" key="1">
    <source>
        <dbReference type="SAM" id="MobiDB-lite"/>
    </source>
</evidence>